<dbReference type="Pfam" id="PF24758">
    <property type="entry name" value="LRR_At5g56370"/>
    <property type="match status" value="1"/>
</dbReference>
<dbReference type="InterPro" id="IPR001810">
    <property type="entry name" value="F-box_dom"/>
</dbReference>
<feature type="domain" description="F-box/LRR-repeat protein 15/At3g58940/PEG3-like LRR" evidence="3">
    <location>
        <begin position="85"/>
        <end position="130"/>
    </location>
</feature>
<dbReference type="AlphaFoldDB" id="A0A811MX82"/>
<dbReference type="InterPro" id="IPR036047">
    <property type="entry name" value="F-box-like_dom_sf"/>
</dbReference>
<dbReference type="InterPro" id="IPR006566">
    <property type="entry name" value="FBD"/>
</dbReference>
<name>A0A811MX82_9POAL</name>
<dbReference type="CDD" id="cd22160">
    <property type="entry name" value="F-box_AtFBL13-like"/>
    <property type="match status" value="1"/>
</dbReference>
<sequence>MGVVTRAKKRRLEEEEGLVDRISSLPDDVLGDIVSLLPTKSGARTQVLSSRWRHIWRSAPLNVDLNDPVVGWRIRIDNGDDITHGSTPISTMNVVVVHSLKVLALCEFVLSLDAVINTVKCFPRLEKLYIKVARVSVDNVCFHKCQKVIGTQAIHLRKIVLANYQGSKTHIDFVKFFVSNARVLESMRLELEVENFSKAWVVRQRRLLDIKKRASKVARITFVSRKILIGSLDLLRVELVHDLSIDPFERFH</sequence>
<reference evidence="4" key="1">
    <citation type="submission" date="2020-10" db="EMBL/GenBank/DDBJ databases">
        <authorList>
            <person name="Han B."/>
            <person name="Lu T."/>
            <person name="Zhao Q."/>
            <person name="Huang X."/>
            <person name="Zhao Y."/>
        </authorList>
    </citation>
    <scope>NUCLEOTIDE SEQUENCE</scope>
</reference>
<evidence type="ECO:0000313" key="5">
    <source>
        <dbReference type="Proteomes" id="UP000604825"/>
    </source>
</evidence>
<dbReference type="Gene3D" id="1.20.1280.50">
    <property type="match status" value="1"/>
</dbReference>
<dbReference type="InterPro" id="IPR053781">
    <property type="entry name" value="F-box_AtFBL13-like"/>
</dbReference>
<gene>
    <name evidence="4" type="ORF">NCGR_LOCUS8374</name>
</gene>
<organism evidence="4 5">
    <name type="scientific">Miscanthus lutarioriparius</name>
    <dbReference type="NCBI Taxonomy" id="422564"/>
    <lineage>
        <taxon>Eukaryota</taxon>
        <taxon>Viridiplantae</taxon>
        <taxon>Streptophyta</taxon>
        <taxon>Embryophyta</taxon>
        <taxon>Tracheophyta</taxon>
        <taxon>Spermatophyta</taxon>
        <taxon>Magnoliopsida</taxon>
        <taxon>Liliopsida</taxon>
        <taxon>Poales</taxon>
        <taxon>Poaceae</taxon>
        <taxon>PACMAD clade</taxon>
        <taxon>Panicoideae</taxon>
        <taxon>Andropogonodae</taxon>
        <taxon>Andropogoneae</taxon>
        <taxon>Saccharinae</taxon>
        <taxon>Miscanthus</taxon>
    </lineage>
</organism>
<proteinExistence type="predicted"/>
<accession>A0A811MX82</accession>
<evidence type="ECO:0008006" key="6">
    <source>
        <dbReference type="Google" id="ProtNLM"/>
    </source>
</evidence>
<evidence type="ECO:0000313" key="4">
    <source>
        <dbReference type="EMBL" id="CAD6212598.1"/>
    </source>
</evidence>
<protein>
    <recommendedName>
        <fullName evidence="6">F-box domain-containing protein</fullName>
    </recommendedName>
</protein>
<dbReference type="PANTHER" id="PTHR32141:SF39">
    <property type="entry name" value="F-BOX DOMAIN-CONTAINING PROTEIN"/>
    <property type="match status" value="1"/>
</dbReference>
<evidence type="ECO:0000259" key="3">
    <source>
        <dbReference type="Pfam" id="PF24758"/>
    </source>
</evidence>
<dbReference type="Pfam" id="PF00646">
    <property type="entry name" value="F-box"/>
    <property type="match status" value="1"/>
</dbReference>
<evidence type="ECO:0000259" key="2">
    <source>
        <dbReference type="Pfam" id="PF08387"/>
    </source>
</evidence>
<dbReference type="SUPFAM" id="SSF81383">
    <property type="entry name" value="F-box domain"/>
    <property type="match status" value="1"/>
</dbReference>
<dbReference type="InterPro" id="IPR055302">
    <property type="entry name" value="F-box_dom-containing"/>
</dbReference>
<comment type="caution">
    <text evidence="4">The sequence shown here is derived from an EMBL/GenBank/DDBJ whole genome shotgun (WGS) entry which is preliminary data.</text>
</comment>
<dbReference type="Pfam" id="PF08387">
    <property type="entry name" value="FBD"/>
    <property type="match status" value="1"/>
</dbReference>
<dbReference type="EMBL" id="CAJGYO010000002">
    <property type="protein sequence ID" value="CAD6212598.1"/>
    <property type="molecule type" value="Genomic_DNA"/>
</dbReference>
<feature type="domain" description="FBD" evidence="2">
    <location>
        <begin position="155"/>
        <end position="188"/>
    </location>
</feature>
<dbReference type="OrthoDB" id="1425134at2759"/>
<dbReference type="InterPro" id="IPR055411">
    <property type="entry name" value="LRR_FXL15/At3g58940/PEG3-like"/>
</dbReference>
<dbReference type="PANTHER" id="PTHR32141">
    <property type="match status" value="1"/>
</dbReference>
<dbReference type="Proteomes" id="UP000604825">
    <property type="component" value="Unassembled WGS sequence"/>
</dbReference>
<feature type="domain" description="F-box" evidence="1">
    <location>
        <begin position="22"/>
        <end position="62"/>
    </location>
</feature>
<evidence type="ECO:0000259" key="1">
    <source>
        <dbReference type="Pfam" id="PF00646"/>
    </source>
</evidence>
<keyword evidence="5" id="KW-1185">Reference proteome</keyword>